<comment type="caution">
    <text evidence="1">The sequence shown here is derived from an EMBL/GenBank/DDBJ whole genome shotgun (WGS) entry which is preliminary data.</text>
</comment>
<reference evidence="1" key="1">
    <citation type="submission" date="2022-10" db="EMBL/GenBank/DDBJ databases">
        <title>Tapping the CABI collections for fungal endophytes: first genome assemblies for Collariella, Neodidymelliopsis, Ascochyta clinopodiicola, Didymella pomorum, Didymosphaeria variabile, Neocosmospora piperis and Neocucurbitaria cava.</title>
        <authorList>
            <person name="Hill R."/>
        </authorList>
    </citation>
    <scope>NUCLEOTIDE SEQUENCE</scope>
    <source>
        <strain evidence="1">IMI 360193</strain>
    </source>
</reference>
<proteinExistence type="predicted"/>
<dbReference type="Proteomes" id="UP001140562">
    <property type="component" value="Unassembled WGS sequence"/>
</dbReference>
<name>A0A9W8WWF5_9PLEO</name>
<accession>A0A9W8WWF5</accession>
<keyword evidence="2" id="KW-1185">Reference proteome</keyword>
<dbReference type="OrthoDB" id="3799827at2759"/>
<evidence type="ECO:0000313" key="1">
    <source>
        <dbReference type="EMBL" id="KAJ4334680.1"/>
    </source>
</evidence>
<gene>
    <name evidence="1" type="ORF">N0V87_006716</name>
</gene>
<evidence type="ECO:0000313" key="2">
    <source>
        <dbReference type="Proteomes" id="UP001140562"/>
    </source>
</evidence>
<sequence length="172" mass="18995">MISLPTMSSLFGKRDDEVADLREQIEVQAQIIRELGEANAPKEAALAAEKLKAKNVNPFSAVQQKTGPTDFMAAFWADDRPRPEGYAAPEQSGNAYPFEESYSSIGENVISDFTFPGPKKSMASPRASNVPKDAWTPPQVYTRASLPTTLTDMGKSFQFRFPQRLSVDYSPL</sequence>
<dbReference type="EMBL" id="JAPEUV010000073">
    <property type="protein sequence ID" value="KAJ4334680.1"/>
    <property type="molecule type" value="Genomic_DNA"/>
</dbReference>
<organism evidence="1 2">
    <name type="scientific">Didymella glomerata</name>
    <dbReference type="NCBI Taxonomy" id="749621"/>
    <lineage>
        <taxon>Eukaryota</taxon>
        <taxon>Fungi</taxon>
        <taxon>Dikarya</taxon>
        <taxon>Ascomycota</taxon>
        <taxon>Pezizomycotina</taxon>
        <taxon>Dothideomycetes</taxon>
        <taxon>Pleosporomycetidae</taxon>
        <taxon>Pleosporales</taxon>
        <taxon>Pleosporineae</taxon>
        <taxon>Didymellaceae</taxon>
        <taxon>Didymella</taxon>
    </lineage>
</organism>
<dbReference type="AlphaFoldDB" id="A0A9W8WWF5"/>
<protein>
    <submittedName>
        <fullName evidence="1">Uncharacterized protein</fullName>
    </submittedName>
</protein>